<dbReference type="AlphaFoldDB" id="A0A6J5ZZR4"/>
<accession>A0A6J5ZZR4</accession>
<organism evidence="1">
    <name type="scientific">freshwater metagenome</name>
    <dbReference type="NCBI Taxonomy" id="449393"/>
    <lineage>
        <taxon>unclassified sequences</taxon>
        <taxon>metagenomes</taxon>
        <taxon>ecological metagenomes</taxon>
    </lineage>
</organism>
<proteinExistence type="predicted"/>
<dbReference type="EMBL" id="CAESAL010000141">
    <property type="protein sequence ID" value="CAB4347028.1"/>
    <property type="molecule type" value="Genomic_DNA"/>
</dbReference>
<name>A0A6J5ZZR4_9ZZZZ</name>
<evidence type="ECO:0000313" key="1">
    <source>
        <dbReference type="EMBL" id="CAB4347028.1"/>
    </source>
</evidence>
<sequence length="345" mass="34695">MSTRRIVLPFFVVALVATAFVIPFGSSSNSNANAVVASAAPTLGYTIVSNGSGLCDLNTIDLATGTLTDLTAPSSEAACADDLAVAPNGTVYGIAGYQFFGVGSVGPAADSLGDPQLITFSANGTPSGQTLTVGGTPISGINGGSIAIDAAGTMYVIAVNETTCNNDINPKGSFAPSDTLAYNCLFTVNIATGALTRVGQAFSPDNPVFGLTSCASKMWSQVSGLMAPLNGNEPATVGLPWASIDPTTGRLTEAGISTQIFGFDCLATGNTVYAMSTVFLGSGPTSIEPQGAAPGSFSLGTVDPATGVFTETVTLSTIPAFIPWPAFAVAPLPVVPDPVAPVFTR</sequence>
<reference evidence="1" key="1">
    <citation type="submission" date="2020-05" db="EMBL/GenBank/DDBJ databases">
        <authorList>
            <person name="Chiriac C."/>
            <person name="Salcher M."/>
            <person name="Ghai R."/>
            <person name="Kavagutti S V."/>
        </authorList>
    </citation>
    <scope>NUCLEOTIDE SEQUENCE</scope>
</reference>
<protein>
    <submittedName>
        <fullName evidence="1">Unannotated protein</fullName>
    </submittedName>
</protein>
<gene>
    <name evidence="1" type="ORF">UFOPK3331_02082</name>
</gene>